<dbReference type="Proteomes" id="UP001253637">
    <property type="component" value="Segment"/>
</dbReference>
<evidence type="ECO:0000313" key="1">
    <source>
        <dbReference type="EMBL" id="BCU03195.1"/>
    </source>
</evidence>
<reference evidence="1" key="1">
    <citation type="submission" date="2021-04" db="EMBL/GenBank/DDBJ databases">
        <title>Draft Genome Sequence of Pandoravirus japonicus, Isolated from the Sabaishi River of Niigata, Japan.</title>
        <authorList>
            <person name="Hosokawa N."/>
            <person name="Takahashi H."/>
            <person name="Aoki K."/>
            <person name="Takemura M."/>
        </authorList>
    </citation>
    <scope>NUCLEOTIDE SEQUENCE</scope>
</reference>
<proteinExistence type="predicted"/>
<sequence length="142" mass="15753">MDLGETTREEGRAAQRQVSKWCGCYVSDCVDDGGEGVHETASAGKDRVGDPVRPRVLFVCACIRAGARARAQPPTALYRTNGVRVRGATLFRTGVQTGQEKGPPRRRTTASAFWPSSVVDNDQCRRFWLEAAFFRYLKNGHF</sequence>
<dbReference type="EMBL" id="LC625835">
    <property type="protein sequence ID" value="BCU03195.1"/>
    <property type="molecule type" value="Genomic_DNA"/>
</dbReference>
<organism evidence="1 2">
    <name type="scientific">Pandoravirus japonicus</name>
    <dbReference type="NCBI Taxonomy" id="2823154"/>
    <lineage>
        <taxon>Viruses</taxon>
        <taxon>Pandoravirus</taxon>
    </lineage>
</organism>
<evidence type="ECO:0000313" key="2">
    <source>
        <dbReference type="Proteomes" id="UP001253637"/>
    </source>
</evidence>
<protein>
    <submittedName>
        <fullName evidence="1">Uncharacterized protein</fullName>
    </submittedName>
</protein>
<name>A0A811BRU9_9VIRU</name>
<accession>A0A811BRU9</accession>